<name>A0A314XID4_PRUYE</name>
<dbReference type="PANTHER" id="PTHR34115:SF5">
    <property type="entry name" value="PROTEIN, PUTATIVE-RELATED"/>
    <property type="match status" value="1"/>
</dbReference>
<evidence type="ECO:0000256" key="1">
    <source>
        <dbReference type="SAM" id="Phobius"/>
    </source>
</evidence>
<feature type="transmembrane region" description="Helical" evidence="1">
    <location>
        <begin position="20"/>
        <end position="45"/>
    </location>
</feature>
<dbReference type="Proteomes" id="UP000250321">
    <property type="component" value="Unassembled WGS sequence"/>
</dbReference>
<keyword evidence="1" id="KW-1133">Transmembrane helix</keyword>
<protein>
    <submittedName>
        <fullName evidence="2">Uncharacterized protein</fullName>
    </submittedName>
</protein>
<dbReference type="EMBL" id="PJQY01002672">
    <property type="protein sequence ID" value="PQP91695.1"/>
    <property type="molecule type" value="Genomic_DNA"/>
</dbReference>
<gene>
    <name evidence="2" type="ORF">Pyn_13724</name>
</gene>
<keyword evidence="1" id="KW-0472">Membrane</keyword>
<keyword evidence="3" id="KW-1185">Reference proteome</keyword>
<reference evidence="2 3" key="1">
    <citation type="submission" date="2018-02" db="EMBL/GenBank/DDBJ databases">
        <title>Draft genome of wild Prunus yedoensis var. nudiflora.</title>
        <authorList>
            <person name="Baek S."/>
            <person name="Kim J.-H."/>
            <person name="Choi K."/>
            <person name="Kim G.-B."/>
            <person name="Cho A."/>
            <person name="Jang H."/>
            <person name="Shin C.-H."/>
            <person name="Yu H.-J."/>
            <person name="Mun J.-H."/>
        </authorList>
    </citation>
    <scope>NUCLEOTIDE SEQUENCE [LARGE SCALE GENOMIC DNA]</scope>
    <source>
        <strain evidence="3">cv. Jeju island</strain>
        <tissue evidence="2">Leaf</tissue>
    </source>
</reference>
<dbReference type="InterPro" id="IPR053258">
    <property type="entry name" value="Ca-permeable_cation_channel"/>
</dbReference>
<sequence length="140" mass="15711">MTLVQMRFPDEHLFHTHPLLMMLTLCSIVVYSLAFSLELLALRVSGTRHDDICPRNWSIMSGSLCLASLLGVLFSPHSSSWPWLPMLLCLLLLMLLAFAPKLVALVSDLFSWFRQGGLNHVCKTSSPLLPLSIIDFSSRL</sequence>
<keyword evidence="1" id="KW-0812">Transmembrane</keyword>
<dbReference type="AlphaFoldDB" id="A0A314XID4"/>
<feature type="transmembrane region" description="Helical" evidence="1">
    <location>
        <begin position="83"/>
        <end position="106"/>
    </location>
</feature>
<proteinExistence type="predicted"/>
<dbReference type="PANTHER" id="PTHR34115">
    <property type="entry name" value="PROTEIN, PUTATIVE-RELATED"/>
    <property type="match status" value="1"/>
</dbReference>
<evidence type="ECO:0000313" key="3">
    <source>
        <dbReference type="Proteomes" id="UP000250321"/>
    </source>
</evidence>
<evidence type="ECO:0000313" key="2">
    <source>
        <dbReference type="EMBL" id="PQP91695.1"/>
    </source>
</evidence>
<accession>A0A314XID4</accession>
<organism evidence="2 3">
    <name type="scientific">Prunus yedoensis var. nudiflora</name>
    <dbReference type="NCBI Taxonomy" id="2094558"/>
    <lineage>
        <taxon>Eukaryota</taxon>
        <taxon>Viridiplantae</taxon>
        <taxon>Streptophyta</taxon>
        <taxon>Embryophyta</taxon>
        <taxon>Tracheophyta</taxon>
        <taxon>Spermatophyta</taxon>
        <taxon>Magnoliopsida</taxon>
        <taxon>eudicotyledons</taxon>
        <taxon>Gunneridae</taxon>
        <taxon>Pentapetalae</taxon>
        <taxon>rosids</taxon>
        <taxon>fabids</taxon>
        <taxon>Rosales</taxon>
        <taxon>Rosaceae</taxon>
        <taxon>Amygdaloideae</taxon>
        <taxon>Amygdaleae</taxon>
        <taxon>Prunus</taxon>
    </lineage>
</organism>
<comment type="caution">
    <text evidence="2">The sequence shown here is derived from an EMBL/GenBank/DDBJ whole genome shotgun (WGS) entry which is preliminary data.</text>
</comment>
<feature type="transmembrane region" description="Helical" evidence="1">
    <location>
        <begin position="57"/>
        <end position="77"/>
    </location>
</feature>